<reference evidence="9" key="1">
    <citation type="submission" date="2023-01" db="EMBL/GenBank/DDBJ databases">
        <title>Colletotrichum chrysophilum M932 genome sequence.</title>
        <authorList>
            <person name="Baroncelli R."/>
        </authorList>
    </citation>
    <scope>NUCLEOTIDE SEQUENCE</scope>
    <source>
        <strain evidence="9">M932</strain>
    </source>
</reference>
<organism evidence="9 10">
    <name type="scientific">Colletotrichum chrysophilum</name>
    <dbReference type="NCBI Taxonomy" id="1836956"/>
    <lineage>
        <taxon>Eukaryota</taxon>
        <taxon>Fungi</taxon>
        <taxon>Dikarya</taxon>
        <taxon>Ascomycota</taxon>
        <taxon>Pezizomycotina</taxon>
        <taxon>Sordariomycetes</taxon>
        <taxon>Hypocreomycetidae</taxon>
        <taxon>Glomerellales</taxon>
        <taxon>Glomerellaceae</taxon>
        <taxon>Colletotrichum</taxon>
        <taxon>Colletotrichum gloeosporioides species complex</taxon>
    </lineage>
</organism>
<comment type="caution">
    <text evidence="9">The sequence shown here is derived from an EMBL/GenBank/DDBJ whole genome shotgun (WGS) entry which is preliminary data.</text>
</comment>
<dbReference type="Gene3D" id="4.10.240.10">
    <property type="entry name" value="Zn(2)-C6 fungal-type DNA-binding domain"/>
    <property type="match status" value="1"/>
</dbReference>
<feature type="compositionally biased region" description="Polar residues" evidence="7">
    <location>
        <begin position="151"/>
        <end position="162"/>
    </location>
</feature>
<comment type="subcellular location">
    <subcellularLocation>
        <location evidence="1">Nucleus</location>
    </subcellularLocation>
</comment>
<dbReference type="GO" id="GO:0045944">
    <property type="term" value="P:positive regulation of transcription by RNA polymerase II"/>
    <property type="evidence" value="ECO:0007669"/>
    <property type="project" value="TreeGrafter"/>
</dbReference>
<dbReference type="InterPro" id="IPR036864">
    <property type="entry name" value="Zn2-C6_fun-type_DNA-bd_sf"/>
</dbReference>
<protein>
    <recommendedName>
        <fullName evidence="8">Zn(2)-C6 fungal-type domain-containing protein</fullName>
    </recommendedName>
</protein>
<evidence type="ECO:0000256" key="5">
    <source>
        <dbReference type="ARBA" id="ARBA00023163"/>
    </source>
</evidence>
<dbReference type="Proteomes" id="UP001243330">
    <property type="component" value="Unassembled WGS sequence"/>
</dbReference>
<dbReference type="Pfam" id="PF00172">
    <property type="entry name" value="Zn_clus"/>
    <property type="match status" value="1"/>
</dbReference>
<proteinExistence type="predicted"/>
<dbReference type="AlphaFoldDB" id="A0AAD9AQ36"/>
<feature type="region of interest" description="Disordered" evidence="7">
    <location>
        <begin position="149"/>
        <end position="183"/>
    </location>
</feature>
<keyword evidence="10" id="KW-1185">Reference proteome</keyword>
<dbReference type="CDD" id="cd00067">
    <property type="entry name" value="GAL4"/>
    <property type="match status" value="1"/>
</dbReference>
<keyword evidence="3" id="KW-0805">Transcription regulation</keyword>
<dbReference type="SUPFAM" id="SSF57701">
    <property type="entry name" value="Zn2/Cys6 DNA-binding domain"/>
    <property type="match status" value="1"/>
</dbReference>
<dbReference type="InterPro" id="IPR007219">
    <property type="entry name" value="XnlR_reg_dom"/>
</dbReference>
<dbReference type="InterPro" id="IPR001138">
    <property type="entry name" value="Zn2Cys6_DnaBD"/>
</dbReference>
<gene>
    <name evidence="9" type="ORF">CCHR01_07625</name>
</gene>
<sequence length="760" mass="85348">MYNPSASSLNGKLDAPAVIKTASAPISRVDAVPCHNPNSLDIASGIARLNFVLAFAVLNRFIAHIGPLAYSTGQVNRSGNVVMVTSPAQKGRSSVACKACHGQKLKCNGGTPCQRCQVRRRECVYPIKEKFTTVSESYLRMLEKELASVRRGSNQSPSNSSHAPEPIQKDIRSPDFAAPMSPPKTSRIIKEEMPEDCSTEKFFHTLLSRKEKYTYSRLKFDFLHPEVHLRLPPRPYAFHLLQAFEEGFSEYHWFLRKDFRDRLMLTYSDPSSQSKDRNWLCRVSVVLALAESFNRSRMTASTHMQLTGEQPPSPYGILPPVSSSPTSNSESSETPQAPPPPPGSDYFEQGLMLLKMSSEEPVSEDVEALNLIAFYCYSLNRRKTAYSYASQSCALAKLLQLHKPVTAQTPIDAEQNVRVMNEHRKRLWWTSYCMDRMISTELGVSPALASVPEGMQLPCSAGLTPEELEQFSDPSLLTASTQLCEIKRHVVITAAQHSDVDDERRLNIIKPCIDMLQDWRANLPSNMTFTFENSLPTRLMEAQYGRILASIYMRYHQCSILLLRPLYLQRLSSIVQTRRLNSQQTSSGRSGVPSIGGGDAMKAVKMQCLQAARNNCKILLGLWNYDKIAKFGYWESLHLFSGLSILALARVSINCDRVSSPSSEDHDAALYSRTRELLREMARVGNPAAKDHDALLSDVEAMVMRVQEEQRLAEQTSTEIETPNENLSFSDFMFADMGSEQQIWCDTDWENILSSYTQGI</sequence>
<dbReference type="Pfam" id="PF04082">
    <property type="entry name" value="Fungal_trans"/>
    <property type="match status" value="1"/>
</dbReference>
<dbReference type="PROSITE" id="PS00463">
    <property type="entry name" value="ZN2_CY6_FUNGAL_1"/>
    <property type="match status" value="1"/>
</dbReference>
<evidence type="ECO:0000313" key="9">
    <source>
        <dbReference type="EMBL" id="KAK1849724.1"/>
    </source>
</evidence>
<dbReference type="SMART" id="SM00066">
    <property type="entry name" value="GAL4"/>
    <property type="match status" value="1"/>
</dbReference>
<keyword evidence="4" id="KW-0238">DNA-binding</keyword>
<dbReference type="PROSITE" id="PS50048">
    <property type="entry name" value="ZN2_CY6_FUNGAL_2"/>
    <property type="match status" value="1"/>
</dbReference>
<dbReference type="GO" id="GO:0005634">
    <property type="term" value="C:nucleus"/>
    <property type="evidence" value="ECO:0007669"/>
    <property type="project" value="UniProtKB-SubCell"/>
</dbReference>
<dbReference type="PANTHER" id="PTHR47540:SF6">
    <property type="entry name" value="ZN(II)2CYS6 TRANSCRIPTION FACTOR (EUROFUNG)"/>
    <property type="match status" value="1"/>
</dbReference>
<evidence type="ECO:0000256" key="3">
    <source>
        <dbReference type="ARBA" id="ARBA00023015"/>
    </source>
</evidence>
<evidence type="ECO:0000256" key="7">
    <source>
        <dbReference type="SAM" id="MobiDB-lite"/>
    </source>
</evidence>
<evidence type="ECO:0000256" key="1">
    <source>
        <dbReference type="ARBA" id="ARBA00004123"/>
    </source>
</evidence>
<dbReference type="GO" id="GO:0000981">
    <property type="term" value="F:DNA-binding transcription factor activity, RNA polymerase II-specific"/>
    <property type="evidence" value="ECO:0007669"/>
    <property type="project" value="InterPro"/>
</dbReference>
<dbReference type="GO" id="GO:0043565">
    <property type="term" value="F:sequence-specific DNA binding"/>
    <property type="evidence" value="ECO:0007669"/>
    <property type="project" value="TreeGrafter"/>
</dbReference>
<keyword evidence="2" id="KW-0479">Metal-binding</keyword>
<dbReference type="PANTHER" id="PTHR47540">
    <property type="entry name" value="THIAMINE REPRESSIBLE GENES REGULATORY PROTEIN THI5"/>
    <property type="match status" value="1"/>
</dbReference>
<feature type="region of interest" description="Disordered" evidence="7">
    <location>
        <begin position="302"/>
        <end position="345"/>
    </location>
</feature>
<evidence type="ECO:0000256" key="2">
    <source>
        <dbReference type="ARBA" id="ARBA00022723"/>
    </source>
</evidence>
<feature type="domain" description="Zn(2)-C6 fungal-type" evidence="8">
    <location>
        <begin position="96"/>
        <end position="125"/>
    </location>
</feature>
<accession>A0AAD9AQ36</accession>
<dbReference type="CDD" id="cd12148">
    <property type="entry name" value="fungal_TF_MHR"/>
    <property type="match status" value="1"/>
</dbReference>
<dbReference type="SMART" id="SM00906">
    <property type="entry name" value="Fungal_trans"/>
    <property type="match status" value="1"/>
</dbReference>
<dbReference type="InterPro" id="IPR051711">
    <property type="entry name" value="Stress_Response_Reg"/>
</dbReference>
<dbReference type="EMBL" id="JAQOWY010000136">
    <property type="protein sequence ID" value="KAK1849724.1"/>
    <property type="molecule type" value="Genomic_DNA"/>
</dbReference>
<evidence type="ECO:0000313" key="10">
    <source>
        <dbReference type="Proteomes" id="UP001243330"/>
    </source>
</evidence>
<evidence type="ECO:0000259" key="8">
    <source>
        <dbReference type="PROSITE" id="PS50048"/>
    </source>
</evidence>
<name>A0AAD9AQ36_9PEZI</name>
<keyword evidence="5" id="KW-0804">Transcription</keyword>
<feature type="compositionally biased region" description="Low complexity" evidence="7">
    <location>
        <begin position="319"/>
        <end position="335"/>
    </location>
</feature>
<keyword evidence="6" id="KW-0539">Nucleus</keyword>
<evidence type="ECO:0000256" key="4">
    <source>
        <dbReference type="ARBA" id="ARBA00023125"/>
    </source>
</evidence>
<evidence type="ECO:0000256" key="6">
    <source>
        <dbReference type="ARBA" id="ARBA00023242"/>
    </source>
</evidence>
<dbReference type="GO" id="GO:0006351">
    <property type="term" value="P:DNA-templated transcription"/>
    <property type="evidence" value="ECO:0007669"/>
    <property type="project" value="InterPro"/>
</dbReference>
<dbReference type="GO" id="GO:0008270">
    <property type="term" value="F:zinc ion binding"/>
    <property type="evidence" value="ECO:0007669"/>
    <property type="project" value="InterPro"/>
</dbReference>